<dbReference type="PANTHER" id="PTHR43690:SF18">
    <property type="entry name" value="INSULIN-DEGRADING ENZYME-RELATED"/>
    <property type="match status" value="1"/>
</dbReference>
<feature type="domain" description="Peptidase M16 middle/third" evidence="18">
    <location>
        <begin position="417"/>
        <end position="664"/>
    </location>
</feature>
<feature type="domain" description="Peptidase M16 N-terminal" evidence="16">
    <location>
        <begin position="58"/>
        <end position="191"/>
    </location>
</feature>
<reference evidence="21" key="1">
    <citation type="submission" date="2018-02" db="EMBL/GenBank/DDBJ databases">
        <title>Genome sequence of Candidatus Liberibacter europaeus.</title>
        <authorList>
            <person name="Frampton R.A."/>
            <person name="Thompson S.M."/>
            <person name="David C."/>
            <person name="Addison S.M."/>
            <person name="Smith G.R."/>
        </authorList>
    </citation>
    <scope>NUCLEOTIDE SEQUENCE [LARGE SCALE GENOMIC DNA]</scope>
</reference>
<evidence type="ECO:0000259" key="19">
    <source>
        <dbReference type="Pfam" id="PF22456"/>
    </source>
</evidence>
<keyword evidence="10" id="KW-0482">Metalloprotease</keyword>
<evidence type="ECO:0000313" key="21">
    <source>
        <dbReference type="Proteomes" id="UP000240811"/>
    </source>
</evidence>
<keyword evidence="9" id="KW-0862">Zinc</keyword>
<evidence type="ECO:0000259" key="18">
    <source>
        <dbReference type="Pfam" id="PF16187"/>
    </source>
</evidence>
<dbReference type="PANTHER" id="PTHR43690">
    <property type="entry name" value="NARDILYSIN"/>
    <property type="match status" value="1"/>
</dbReference>
<dbReference type="InterPro" id="IPR032632">
    <property type="entry name" value="Peptidase_M16_M"/>
</dbReference>
<dbReference type="Proteomes" id="UP000240811">
    <property type="component" value="Unassembled WGS sequence"/>
</dbReference>
<dbReference type="InterPro" id="IPR011249">
    <property type="entry name" value="Metalloenz_LuxS/M16"/>
</dbReference>
<evidence type="ECO:0000256" key="2">
    <source>
        <dbReference type="ARBA" id="ARBA00002184"/>
    </source>
</evidence>
<evidence type="ECO:0000259" key="17">
    <source>
        <dbReference type="Pfam" id="PF05193"/>
    </source>
</evidence>
<dbReference type="AlphaFoldDB" id="A0A2T4VYP2"/>
<dbReference type="Gene3D" id="3.30.830.10">
    <property type="entry name" value="Metalloenzyme, LuxS/M16 peptidase-like"/>
    <property type="match status" value="4"/>
</dbReference>
<protein>
    <recommendedName>
        <fullName evidence="5">Protease 3</fullName>
        <ecNumber evidence="4">3.4.24.55</ecNumber>
    </recommendedName>
    <alternativeName>
        <fullName evidence="13">Pitrilysin</fullName>
    </alternativeName>
    <alternativeName>
        <fullName evidence="12">Protease III</fullName>
    </alternativeName>
    <alternativeName>
        <fullName evidence="11">Protease pi</fullName>
    </alternativeName>
</protein>
<dbReference type="SUPFAM" id="SSF63411">
    <property type="entry name" value="LuxS/MPP-like metallohydrolase"/>
    <property type="match status" value="4"/>
</dbReference>
<feature type="chain" id="PRO_5015574594" description="Protease 3" evidence="15">
    <location>
        <begin position="27"/>
        <end position="961"/>
    </location>
</feature>
<sequence>MLKIIRFVMKTMIVMSVLLFSTVSIAEPDWQVLPDKINKSERNTRQYQAIKLSNEMIVLLESDPEAVESFASVSLPIGSMCDPNQQLGLAHYLEHMIFHGSKRYPVSRPIVEFVGKNGGSHNGMTGFHSTDFYLKVKNGALKAATDRLADALAEPLLDPIKADQERNIINSEATMYRSNDMFRRYQVRSETLNSVHPSSRFKIGNLETLSDKPDSNLHSELKKFHHRYYSANLMKGFLYGKESLSQLAKIAAETFGRIPNRKASVPAITVPAITDKEKGIIVHYVPFQPNKNLSLEFRIANNLTEFRSKTDQYISYLIRHQSHNTLADWLLNNRFAEGIHAYTMPAIDGNSGMFVIGMELTDKGLEHRDKIIAAVFSYINLLKKGGIKSSYFNEMARNMYNLYQNYSIVRGMSSGLLSNEMLYLPIANVLDADYIADRFNPQAISARLSELTPRNARIWFTSPNEPHNKEAYHLNAPYQVDKINPQQYEKWADLQKTIKFSLPELNPYIANDFSLIKSSRHYQHPELVYNQGNCQVFYMPSQHFADEPQGEIFLNLRSEQSNKTAKSQISSWLLQYLAWLKISQLNYQASVAGMYINLSSNLGLQFRTSGYTQHLPELMIKVIKEYLAFTISEEEVAQAKSRYREQCEVSDNHQAGSLALYPLSLEQVPFFERDQLLKELETITANDILKYRKDTIENAPLRAMVFGNLTPKQGIDTIKSVCNLLNNKGKKWGKKDIVVIDKEYKVNFENQANNTDNALAEIFIPIGYDKNKGFVLSSILAQILHGWFVEQLRTQEKLGYSLYASETILGKQWGIKFVLQSNNKTPAYLHTRYQNFYQLAFKKLKAMPKKEFEQYRKILLTELEQPPQSFYQEINRFMYALRQDDVHFDDRKEKTINALKTVTQQDLLTFYSNAVLQKKGLALVSQVIAKGVNKDGYVQLKDWITYPTISELQKIFPRKEK</sequence>
<feature type="domain" description="Coenzyme PQQ synthesis protein F-like C-terminal lobe" evidence="19">
    <location>
        <begin position="779"/>
        <end position="877"/>
    </location>
</feature>
<dbReference type="InterPro" id="IPR050626">
    <property type="entry name" value="Peptidase_M16"/>
</dbReference>
<dbReference type="InterPro" id="IPR007863">
    <property type="entry name" value="Peptidase_M16_C"/>
</dbReference>
<comment type="cofactor">
    <cofactor evidence="1">
        <name>Zn(2+)</name>
        <dbReference type="ChEBI" id="CHEBI:29105"/>
    </cofactor>
</comment>
<dbReference type="GO" id="GO:0046872">
    <property type="term" value="F:metal ion binding"/>
    <property type="evidence" value="ECO:0007669"/>
    <property type="project" value="UniProtKB-KW"/>
</dbReference>
<evidence type="ECO:0000256" key="10">
    <source>
        <dbReference type="ARBA" id="ARBA00023049"/>
    </source>
</evidence>
<dbReference type="GO" id="GO:0004222">
    <property type="term" value="F:metalloendopeptidase activity"/>
    <property type="evidence" value="ECO:0007669"/>
    <property type="project" value="UniProtKB-EC"/>
</dbReference>
<comment type="similarity">
    <text evidence="3 14">Belongs to the peptidase M16 family.</text>
</comment>
<dbReference type="InterPro" id="IPR011765">
    <property type="entry name" value="Pept_M16_N"/>
</dbReference>
<dbReference type="FunFam" id="3.30.830.10:FF:000012">
    <property type="entry name" value="Protease 3"/>
    <property type="match status" value="1"/>
</dbReference>
<gene>
    <name evidence="20" type="ORF">C4617_00265</name>
</gene>
<comment type="function">
    <text evidence="2">Endopeptidase that degrades small peptides of less than 7 kDa, such as glucagon and insulin.</text>
</comment>
<evidence type="ECO:0000256" key="13">
    <source>
        <dbReference type="ARBA" id="ARBA00033450"/>
    </source>
</evidence>
<keyword evidence="15" id="KW-0732">Signal</keyword>
<evidence type="ECO:0000256" key="9">
    <source>
        <dbReference type="ARBA" id="ARBA00022833"/>
    </source>
</evidence>
<dbReference type="Pfam" id="PF00675">
    <property type="entry name" value="Peptidase_M16"/>
    <property type="match status" value="1"/>
</dbReference>
<evidence type="ECO:0000256" key="15">
    <source>
        <dbReference type="SAM" id="SignalP"/>
    </source>
</evidence>
<dbReference type="Pfam" id="PF16187">
    <property type="entry name" value="Peptidase_M16_M"/>
    <property type="match status" value="1"/>
</dbReference>
<dbReference type="EMBL" id="PSQJ01000001">
    <property type="protein sequence ID" value="PTL86899.1"/>
    <property type="molecule type" value="Genomic_DNA"/>
</dbReference>
<proteinExistence type="inferred from homology"/>
<dbReference type="NCBIfam" id="NF011681">
    <property type="entry name" value="PRK15101.1"/>
    <property type="match status" value="1"/>
</dbReference>
<evidence type="ECO:0000256" key="1">
    <source>
        <dbReference type="ARBA" id="ARBA00001947"/>
    </source>
</evidence>
<evidence type="ECO:0000256" key="6">
    <source>
        <dbReference type="ARBA" id="ARBA00022670"/>
    </source>
</evidence>
<feature type="signal peptide" evidence="15">
    <location>
        <begin position="1"/>
        <end position="26"/>
    </location>
</feature>
<evidence type="ECO:0000256" key="8">
    <source>
        <dbReference type="ARBA" id="ARBA00022801"/>
    </source>
</evidence>
<keyword evidence="6" id="KW-0645">Protease</keyword>
<dbReference type="Pfam" id="PF05193">
    <property type="entry name" value="Peptidase_M16_C"/>
    <property type="match status" value="1"/>
</dbReference>
<keyword evidence="8" id="KW-0378">Hydrolase</keyword>
<dbReference type="Pfam" id="PF22456">
    <property type="entry name" value="PqqF-like_C_4"/>
    <property type="match status" value="1"/>
</dbReference>
<evidence type="ECO:0000256" key="11">
    <source>
        <dbReference type="ARBA" id="ARBA00029597"/>
    </source>
</evidence>
<evidence type="ECO:0000256" key="12">
    <source>
        <dbReference type="ARBA" id="ARBA00031184"/>
    </source>
</evidence>
<dbReference type="GO" id="GO:0005737">
    <property type="term" value="C:cytoplasm"/>
    <property type="evidence" value="ECO:0007669"/>
    <property type="project" value="UniProtKB-ARBA"/>
</dbReference>
<dbReference type="InterPro" id="IPR054734">
    <property type="entry name" value="PqqF-like_C_4"/>
</dbReference>
<accession>A0A2T4VYP2</accession>
<evidence type="ECO:0000256" key="7">
    <source>
        <dbReference type="ARBA" id="ARBA00022723"/>
    </source>
</evidence>
<evidence type="ECO:0000256" key="4">
    <source>
        <dbReference type="ARBA" id="ARBA00012449"/>
    </source>
</evidence>
<evidence type="ECO:0000256" key="14">
    <source>
        <dbReference type="RuleBase" id="RU004447"/>
    </source>
</evidence>
<evidence type="ECO:0000256" key="5">
    <source>
        <dbReference type="ARBA" id="ARBA00017565"/>
    </source>
</evidence>
<keyword evidence="7" id="KW-0479">Metal-binding</keyword>
<evidence type="ECO:0000313" key="20">
    <source>
        <dbReference type="EMBL" id="PTL86899.1"/>
    </source>
</evidence>
<dbReference type="GO" id="GO:0006508">
    <property type="term" value="P:proteolysis"/>
    <property type="evidence" value="ECO:0007669"/>
    <property type="project" value="UniProtKB-KW"/>
</dbReference>
<dbReference type="InterPro" id="IPR001431">
    <property type="entry name" value="Pept_M16_Zn_BS"/>
</dbReference>
<organism evidence="20 21">
    <name type="scientific">Candidatus Liberibacter europaeus</name>
    <dbReference type="NCBI Taxonomy" id="744859"/>
    <lineage>
        <taxon>Bacteria</taxon>
        <taxon>Pseudomonadati</taxon>
        <taxon>Pseudomonadota</taxon>
        <taxon>Alphaproteobacteria</taxon>
        <taxon>Hyphomicrobiales</taxon>
        <taxon>Rhizobiaceae</taxon>
        <taxon>Liberibacter</taxon>
    </lineage>
</organism>
<comment type="caution">
    <text evidence="20">The sequence shown here is derived from an EMBL/GenBank/DDBJ whole genome shotgun (WGS) entry which is preliminary data.</text>
</comment>
<evidence type="ECO:0000256" key="3">
    <source>
        <dbReference type="ARBA" id="ARBA00007261"/>
    </source>
</evidence>
<name>A0A2T4VYP2_9HYPH</name>
<dbReference type="EC" id="3.4.24.55" evidence="4"/>
<evidence type="ECO:0000259" key="16">
    <source>
        <dbReference type="Pfam" id="PF00675"/>
    </source>
</evidence>
<feature type="domain" description="Peptidase M16 C-terminal" evidence="17">
    <location>
        <begin position="220"/>
        <end position="398"/>
    </location>
</feature>
<dbReference type="PROSITE" id="PS00143">
    <property type="entry name" value="INSULINASE"/>
    <property type="match status" value="1"/>
</dbReference>